<comment type="caution">
    <text evidence="3">The sequence shown here is derived from an EMBL/GenBank/DDBJ whole genome shotgun (WGS) entry which is preliminary data.</text>
</comment>
<proteinExistence type="predicted"/>
<organism evidence="3 5">
    <name type="scientific">Leptospira perolatii</name>
    <dbReference type="NCBI Taxonomy" id="2023191"/>
    <lineage>
        <taxon>Bacteria</taxon>
        <taxon>Pseudomonadati</taxon>
        <taxon>Spirochaetota</taxon>
        <taxon>Spirochaetia</taxon>
        <taxon>Leptospirales</taxon>
        <taxon>Leptospiraceae</taxon>
        <taxon>Leptospira</taxon>
    </lineage>
</organism>
<gene>
    <name evidence="2" type="ORF">CH360_16485</name>
    <name evidence="3" type="ORF">CH373_05920</name>
</gene>
<dbReference type="Proteomes" id="UP000231990">
    <property type="component" value="Unassembled WGS sequence"/>
</dbReference>
<reference evidence="4 5" key="1">
    <citation type="submission" date="2017-07" db="EMBL/GenBank/DDBJ databases">
        <title>Leptospira spp. isolated from tropical soils.</title>
        <authorList>
            <person name="Thibeaux R."/>
            <person name="Iraola G."/>
            <person name="Ferres I."/>
            <person name="Bierque E."/>
            <person name="Girault D."/>
            <person name="Soupe-Gilbert M.-E."/>
            <person name="Picardeau M."/>
            <person name="Goarant C."/>
        </authorList>
    </citation>
    <scope>NUCLEOTIDE SEQUENCE [LARGE SCALE GENOMIC DNA]</scope>
    <source>
        <strain evidence="3 5">FH1-B-B1</strain>
        <strain evidence="2 4">FH1-B-C1</strain>
    </source>
</reference>
<sequence length="286" mass="32336">MNQVIQKRILYFILSILFFASYEVFAVQTILLRNGGKIRGDVVGQNEKSIQIVTEEGKKMTLSKRTILKVIYKEITTEEEKKIRQEEEKKIQEKPPETKEEVKEEPIFIPPPTTTSGRSRWSIVKRSAALPGWGHVHADRKITGYTYAGIFGLSIVGAAVTYNQAQHAKSEYDSRVMQSLVFFGPSPVGFGRFYTEGKRSAYKESVTRANNAIALIGVVYLTQLIHAYFTGMAWEKEEVVFNQEGLALKKGWQFFPSFDLPSTELKGSSALSSNGVRAELRFNTLY</sequence>
<accession>A0A2M9ZR35</accession>
<feature type="compositionally biased region" description="Basic and acidic residues" evidence="1">
    <location>
        <begin position="82"/>
        <end position="106"/>
    </location>
</feature>
<dbReference type="EMBL" id="NPDZ01000002">
    <property type="protein sequence ID" value="PJZ74431.1"/>
    <property type="molecule type" value="Genomic_DNA"/>
</dbReference>
<dbReference type="Proteomes" id="UP000231962">
    <property type="component" value="Unassembled WGS sequence"/>
</dbReference>
<evidence type="ECO:0008006" key="6">
    <source>
        <dbReference type="Google" id="ProtNLM"/>
    </source>
</evidence>
<dbReference type="RefSeq" id="WP_100715171.1">
    <property type="nucleotide sequence ID" value="NZ_NPDY01000024.1"/>
</dbReference>
<dbReference type="OrthoDB" id="340606at2"/>
<dbReference type="NCBIfam" id="NF047433">
    <property type="entry name" value="Lepto_7_Nterm"/>
    <property type="match status" value="1"/>
</dbReference>
<evidence type="ECO:0000313" key="2">
    <source>
        <dbReference type="EMBL" id="PJZ68373.1"/>
    </source>
</evidence>
<evidence type="ECO:0000313" key="5">
    <source>
        <dbReference type="Proteomes" id="UP000231990"/>
    </source>
</evidence>
<evidence type="ECO:0000313" key="3">
    <source>
        <dbReference type="EMBL" id="PJZ74431.1"/>
    </source>
</evidence>
<evidence type="ECO:0000256" key="1">
    <source>
        <dbReference type="SAM" id="MobiDB-lite"/>
    </source>
</evidence>
<evidence type="ECO:0000313" key="4">
    <source>
        <dbReference type="Proteomes" id="UP000231962"/>
    </source>
</evidence>
<dbReference type="AlphaFoldDB" id="A0A2M9ZR35"/>
<dbReference type="EMBL" id="NPDY01000024">
    <property type="protein sequence ID" value="PJZ68373.1"/>
    <property type="molecule type" value="Genomic_DNA"/>
</dbReference>
<keyword evidence="4" id="KW-1185">Reference proteome</keyword>
<feature type="region of interest" description="Disordered" evidence="1">
    <location>
        <begin position="82"/>
        <end position="118"/>
    </location>
</feature>
<name>A0A2M9ZR35_9LEPT</name>
<protein>
    <recommendedName>
        <fullName evidence="6">DUF5683 domain-containing protein</fullName>
    </recommendedName>
</protein>